<organism evidence="2 3">
    <name type="scientific">Crenothrix polyspora</name>
    <dbReference type="NCBI Taxonomy" id="360316"/>
    <lineage>
        <taxon>Bacteria</taxon>
        <taxon>Pseudomonadati</taxon>
        <taxon>Pseudomonadota</taxon>
        <taxon>Gammaproteobacteria</taxon>
        <taxon>Methylococcales</taxon>
        <taxon>Crenotrichaceae</taxon>
        <taxon>Crenothrix</taxon>
    </lineage>
</organism>
<dbReference type="Gene3D" id="1.20.5.340">
    <property type="match status" value="1"/>
</dbReference>
<dbReference type="EMBL" id="FUKI01000139">
    <property type="protein sequence ID" value="SJM94997.1"/>
    <property type="molecule type" value="Genomic_DNA"/>
</dbReference>
<reference evidence="3" key="1">
    <citation type="submission" date="2017-02" db="EMBL/GenBank/DDBJ databases">
        <authorList>
            <person name="Daims H."/>
        </authorList>
    </citation>
    <scope>NUCLEOTIDE SEQUENCE [LARGE SCALE GENOMIC DNA]</scope>
</reference>
<proteinExistence type="predicted"/>
<dbReference type="Proteomes" id="UP000195667">
    <property type="component" value="Unassembled WGS sequence"/>
</dbReference>
<evidence type="ECO:0000313" key="3">
    <source>
        <dbReference type="Proteomes" id="UP000195667"/>
    </source>
</evidence>
<feature type="transmembrane region" description="Helical" evidence="1">
    <location>
        <begin position="58"/>
        <end position="77"/>
    </location>
</feature>
<keyword evidence="1" id="KW-0472">Membrane</keyword>
<keyword evidence="1" id="KW-1133">Transmembrane helix</keyword>
<protein>
    <submittedName>
        <fullName evidence="2">Putative phage associated protein</fullName>
    </submittedName>
</protein>
<sequence length="80" mass="8920">MATITFDTHKFIRKLREAGFEESQAEAVAEAFQEAQAESQPISKDYLDAKLFELENRLVKWAIGLALGQIAIIAALVKLL</sequence>
<evidence type="ECO:0000313" key="2">
    <source>
        <dbReference type="EMBL" id="SJM94997.1"/>
    </source>
</evidence>
<name>A0A1R4HFK3_9GAMM</name>
<accession>A0A1R4HFK3</accession>
<keyword evidence="1" id="KW-0812">Transmembrane</keyword>
<gene>
    <name evidence="2" type="ORF">CRENPOLYSF1_610046</name>
</gene>
<evidence type="ECO:0000256" key="1">
    <source>
        <dbReference type="SAM" id="Phobius"/>
    </source>
</evidence>
<dbReference type="RefSeq" id="WP_087144588.1">
    <property type="nucleotide sequence ID" value="NZ_FUKI01000139.1"/>
</dbReference>
<dbReference type="AlphaFoldDB" id="A0A1R4HFK3"/>
<keyword evidence="3" id="KW-1185">Reference proteome</keyword>